<reference evidence="1 2" key="1">
    <citation type="submission" date="2020-06" db="EMBL/GenBank/DDBJ databases">
        <title>Transcriptomic and genomic resources for Thalictrum thalictroides and T. hernandezii: Facilitating candidate gene discovery in an emerging model plant lineage.</title>
        <authorList>
            <person name="Arias T."/>
            <person name="Riano-Pachon D.M."/>
            <person name="Di Stilio V.S."/>
        </authorList>
    </citation>
    <scope>NUCLEOTIDE SEQUENCE [LARGE SCALE GENOMIC DNA]</scope>
    <source>
        <strain evidence="2">cv. WT478/WT964</strain>
        <tissue evidence="1">Leaves</tissue>
    </source>
</reference>
<proteinExistence type="predicted"/>
<accession>A0A7J6V115</accession>
<comment type="caution">
    <text evidence="1">The sequence shown here is derived from an EMBL/GenBank/DDBJ whole genome shotgun (WGS) entry which is preliminary data.</text>
</comment>
<dbReference type="EMBL" id="JABWDY010040701">
    <property type="protein sequence ID" value="KAF5177935.1"/>
    <property type="molecule type" value="Genomic_DNA"/>
</dbReference>
<gene>
    <name evidence="1" type="ORF">FRX31_032477</name>
</gene>
<evidence type="ECO:0000313" key="2">
    <source>
        <dbReference type="Proteomes" id="UP000554482"/>
    </source>
</evidence>
<dbReference type="AlphaFoldDB" id="A0A7J6V115"/>
<dbReference type="PROSITE" id="PS51257">
    <property type="entry name" value="PROKAR_LIPOPROTEIN"/>
    <property type="match status" value="1"/>
</dbReference>
<sequence>MARDYHIMHHPRSHYTKELCWISSAVNFGIGLSCTGTSNVGSLHLEGYSYYSISGGARNSGMCIHTHFKM</sequence>
<dbReference type="Proteomes" id="UP000554482">
    <property type="component" value="Unassembled WGS sequence"/>
</dbReference>
<evidence type="ECO:0000313" key="1">
    <source>
        <dbReference type="EMBL" id="KAF5177935.1"/>
    </source>
</evidence>
<keyword evidence="2" id="KW-1185">Reference proteome</keyword>
<organism evidence="1 2">
    <name type="scientific">Thalictrum thalictroides</name>
    <name type="common">Rue-anemone</name>
    <name type="synonym">Anemone thalictroides</name>
    <dbReference type="NCBI Taxonomy" id="46969"/>
    <lineage>
        <taxon>Eukaryota</taxon>
        <taxon>Viridiplantae</taxon>
        <taxon>Streptophyta</taxon>
        <taxon>Embryophyta</taxon>
        <taxon>Tracheophyta</taxon>
        <taxon>Spermatophyta</taxon>
        <taxon>Magnoliopsida</taxon>
        <taxon>Ranunculales</taxon>
        <taxon>Ranunculaceae</taxon>
        <taxon>Thalictroideae</taxon>
        <taxon>Thalictrum</taxon>
    </lineage>
</organism>
<name>A0A7J6V115_THATH</name>
<protein>
    <submittedName>
        <fullName evidence="1">Uncharacterized protein</fullName>
    </submittedName>
</protein>